<evidence type="ECO:0000256" key="1">
    <source>
        <dbReference type="ARBA" id="ARBA00022801"/>
    </source>
</evidence>
<proteinExistence type="predicted"/>
<organism evidence="2 3">
    <name type="scientific">Penicillium polonicum</name>
    <dbReference type="NCBI Taxonomy" id="60169"/>
    <lineage>
        <taxon>Eukaryota</taxon>
        <taxon>Fungi</taxon>
        <taxon>Dikarya</taxon>
        <taxon>Ascomycota</taxon>
        <taxon>Pezizomycotina</taxon>
        <taxon>Eurotiomycetes</taxon>
        <taxon>Eurotiomycetidae</taxon>
        <taxon>Eurotiales</taxon>
        <taxon>Aspergillaceae</taxon>
        <taxon>Penicillium</taxon>
    </lineage>
</organism>
<protein>
    <recommendedName>
        <fullName evidence="4">Haloacid dehalogenase, type II</fullName>
    </recommendedName>
</protein>
<dbReference type="Pfam" id="PF00702">
    <property type="entry name" value="Hydrolase"/>
    <property type="match status" value="1"/>
</dbReference>
<dbReference type="STRING" id="60169.A0A1V6NSD9"/>
<reference evidence="3" key="1">
    <citation type="journal article" date="2017" name="Nat. Microbiol.">
        <title>Global analysis of biosynthetic gene clusters reveals vast potential of secondary metabolite production in Penicillium species.</title>
        <authorList>
            <person name="Nielsen J.C."/>
            <person name="Grijseels S."/>
            <person name="Prigent S."/>
            <person name="Ji B."/>
            <person name="Dainat J."/>
            <person name="Nielsen K.F."/>
            <person name="Frisvad J.C."/>
            <person name="Workman M."/>
            <person name="Nielsen J."/>
        </authorList>
    </citation>
    <scope>NUCLEOTIDE SEQUENCE [LARGE SCALE GENOMIC DNA]</scope>
    <source>
        <strain evidence="3">IBT 4502</strain>
    </source>
</reference>
<dbReference type="OrthoDB" id="444127at2759"/>
<dbReference type="SFLD" id="SFLDG01129">
    <property type="entry name" value="C1.5:_HAD__Beta-PGM__Phosphata"/>
    <property type="match status" value="1"/>
</dbReference>
<dbReference type="PRINTS" id="PR00413">
    <property type="entry name" value="HADHALOGNASE"/>
</dbReference>
<dbReference type="InterPro" id="IPR023214">
    <property type="entry name" value="HAD_sf"/>
</dbReference>
<dbReference type="Gene3D" id="3.40.50.1000">
    <property type="entry name" value="HAD superfamily/HAD-like"/>
    <property type="match status" value="1"/>
</dbReference>
<evidence type="ECO:0000313" key="2">
    <source>
        <dbReference type="EMBL" id="OQD67432.1"/>
    </source>
</evidence>
<dbReference type="InterPro" id="IPR006439">
    <property type="entry name" value="HAD-SF_hydro_IA"/>
</dbReference>
<dbReference type="GO" id="GO:0016791">
    <property type="term" value="F:phosphatase activity"/>
    <property type="evidence" value="ECO:0007669"/>
    <property type="project" value="UniProtKB-ARBA"/>
</dbReference>
<accession>A0A1V6NSD9</accession>
<keyword evidence="1" id="KW-0378">Hydrolase</keyword>
<gene>
    <name evidence="2" type="ORF">PENPOL_c003G01234</name>
</gene>
<dbReference type="AlphaFoldDB" id="A0A1V6NSD9"/>
<keyword evidence="3" id="KW-1185">Reference proteome</keyword>
<dbReference type="NCBIfam" id="TIGR01493">
    <property type="entry name" value="HAD-SF-IA-v2"/>
    <property type="match status" value="1"/>
</dbReference>
<dbReference type="Proteomes" id="UP000191408">
    <property type="component" value="Unassembled WGS sequence"/>
</dbReference>
<dbReference type="Gene3D" id="1.10.150.750">
    <property type="match status" value="1"/>
</dbReference>
<dbReference type="SFLD" id="SFLDS00003">
    <property type="entry name" value="Haloacid_Dehalogenase"/>
    <property type="match status" value="1"/>
</dbReference>
<dbReference type="SUPFAM" id="SSF56784">
    <property type="entry name" value="HAD-like"/>
    <property type="match status" value="1"/>
</dbReference>
<evidence type="ECO:0000313" key="3">
    <source>
        <dbReference type="Proteomes" id="UP000191408"/>
    </source>
</evidence>
<dbReference type="InterPro" id="IPR036412">
    <property type="entry name" value="HAD-like_sf"/>
</dbReference>
<comment type="caution">
    <text evidence="2">The sequence shown here is derived from an EMBL/GenBank/DDBJ whole genome shotgun (WGS) entry which is preliminary data.</text>
</comment>
<dbReference type="PANTHER" id="PTHR43316:SF9">
    <property type="entry name" value="ACID DEHALOGENASE, PUTATIVE (AFU_ORTHOLOGUE AFUA_6G14460)-RELATED"/>
    <property type="match status" value="1"/>
</dbReference>
<sequence>MASLSDYRLLSFDVYGTLIDWETGTLNGFKPLMEASGIHPTRSQILDAYYECERAQQRKTPKMKYADLVATIYPQMAARLGLPEPTPEQSAAFGKSVRNWPAFPDTIDALKRLKKHFKLVCLSNVDVESFKGSNAGSLENFPFDLVITAEEVGSYKPDHRNFEYMLREVQQKFNITKDQVLQTAQSQFHDHHAARNLGISSSWIVRPGSIMGNLDEHVYDWKFDTLGDMADALEKELSL</sequence>
<dbReference type="InterPro" id="IPR051540">
    <property type="entry name" value="S-2-haloacid_dehalogenase"/>
</dbReference>
<name>A0A1V6NSD9_PENPO</name>
<evidence type="ECO:0008006" key="4">
    <source>
        <dbReference type="Google" id="ProtNLM"/>
    </source>
</evidence>
<dbReference type="EMBL" id="MDYM01000003">
    <property type="protein sequence ID" value="OQD67432.1"/>
    <property type="molecule type" value="Genomic_DNA"/>
</dbReference>
<dbReference type="PANTHER" id="PTHR43316">
    <property type="entry name" value="HYDROLASE, HALOACID DELAHOGENASE-RELATED"/>
    <property type="match status" value="1"/>
</dbReference>